<organism evidence="1 2">
    <name type="scientific">Candidatus Iainarchaeum sp</name>
    <dbReference type="NCBI Taxonomy" id="3101447"/>
    <lineage>
        <taxon>Archaea</taxon>
        <taxon>Candidatus Iainarchaeota</taxon>
        <taxon>Candidatus Iainarchaeia</taxon>
        <taxon>Candidatus Iainarchaeales</taxon>
        <taxon>Candidatus Iainarchaeaceae</taxon>
        <taxon>Candidatus Iainarchaeum</taxon>
    </lineage>
</organism>
<evidence type="ECO:0000313" key="1">
    <source>
        <dbReference type="EMBL" id="HIH09558.1"/>
    </source>
</evidence>
<dbReference type="AlphaFoldDB" id="A0A7J4IVK3"/>
<evidence type="ECO:0000313" key="2">
    <source>
        <dbReference type="Proteomes" id="UP000565078"/>
    </source>
</evidence>
<sequence>MAKGLEDKIPQHLLSQLYTELESRGFKKNEWLLQKGKGFVGEGHWCVRCNFENYSGIDIINKKNPSDKFSAAIDWVHTKECSDKNINDKEKLFVYWDYIGGDEKTARKYGVPLFSFAGGTPHWVLKNLRVIYK</sequence>
<accession>A0A7J4IVK3</accession>
<name>A0A7J4IVK3_9ARCH</name>
<dbReference type="Proteomes" id="UP000565078">
    <property type="component" value="Unassembled WGS sequence"/>
</dbReference>
<proteinExistence type="predicted"/>
<dbReference type="EMBL" id="DUGC01000047">
    <property type="protein sequence ID" value="HIH09558.1"/>
    <property type="molecule type" value="Genomic_DNA"/>
</dbReference>
<gene>
    <name evidence="1" type="ORF">HA254_02700</name>
</gene>
<reference evidence="2" key="1">
    <citation type="journal article" date="2020" name="bioRxiv">
        <title>A rank-normalized archaeal taxonomy based on genome phylogeny resolves widespread incomplete and uneven classifications.</title>
        <authorList>
            <person name="Rinke C."/>
            <person name="Chuvochina M."/>
            <person name="Mussig A.J."/>
            <person name="Chaumeil P.-A."/>
            <person name="Waite D.W."/>
            <person name="Whitman W.B."/>
            <person name="Parks D.H."/>
            <person name="Hugenholtz P."/>
        </authorList>
    </citation>
    <scope>NUCLEOTIDE SEQUENCE [LARGE SCALE GENOMIC DNA]</scope>
</reference>
<comment type="caution">
    <text evidence="1">The sequence shown here is derived from an EMBL/GenBank/DDBJ whole genome shotgun (WGS) entry which is preliminary data.</text>
</comment>
<protein>
    <submittedName>
        <fullName evidence="1">Uncharacterized protein</fullName>
    </submittedName>
</protein>